<sequence length="351" mass="37661">MSFGIIEWFLLLFVLMSIPFTYSGPLGSGSATVGSVTVSSALSSISSMSATETPFAGSASLTMALESLLPSSISTVGVSAAASGVSPTSPTESIVAEVGPEYGKIVINNGCSEDLIVMSIGAWPLGGNRTKIDDTSPIVAPHNSNWNAWQEDIQHAIASGASHKEPFRVTCPNVEGAEEYCADYDKLRGQGVSLKIFTAANPSEALQFEYAIVQNPLDELPYHKLNYDVSLLDCADPLDHASLYGIDFSAENHREITDQSMSAEDMKHKVNLCPGYKGGLRVAFKAEEGWDGDVCEPIDCNEEDWCKIYFFQRTRDGEPSLSCTREFRGDIVLNLCAANAGVDVNTEAGSK</sequence>
<organism evidence="2 3">
    <name type="scientific">Alternaria alternata</name>
    <name type="common">Alternaria rot fungus</name>
    <name type="synonym">Torula alternata</name>
    <dbReference type="NCBI Taxonomy" id="5599"/>
    <lineage>
        <taxon>Eukaryota</taxon>
        <taxon>Fungi</taxon>
        <taxon>Dikarya</taxon>
        <taxon>Ascomycota</taxon>
        <taxon>Pezizomycotina</taxon>
        <taxon>Dothideomycetes</taxon>
        <taxon>Pleosporomycetidae</taxon>
        <taxon>Pleosporales</taxon>
        <taxon>Pleosporineae</taxon>
        <taxon>Pleosporaceae</taxon>
        <taxon>Alternaria</taxon>
        <taxon>Alternaria sect. Alternaria</taxon>
        <taxon>Alternaria alternata complex</taxon>
    </lineage>
</organism>
<feature type="chain" id="PRO_5020850836" evidence="1">
    <location>
        <begin position="24"/>
        <end position="351"/>
    </location>
</feature>
<dbReference type="VEuPathDB" id="FungiDB:CC77DRAFT_1053241"/>
<reference evidence="3" key="1">
    <citation type="journal article" date="2019" name="bioRxiv">
        <title>Genomics, evolutionary history and diagnostics of the Alternaria alternata species group including apple and Asian pear pathotypes.</title>
        <authorList>
            <person name="Armitage A.D."/>
            <person name="Cockerton H.M."/>
            <person name="Sreenivasaprasad S."/>
            <person name="Woodhall J.W."/>
            <person name="Lane C.R."/>
            <person name="Harrison R.J."/>
            <person name="Clarkson J.P."/>
        </authorList>
    </citation>
    <scope>NUCLEOTIDE SEQUENCE [LARGE SCALE GENOMIC DNA]</scope>
    <source>
        <strain evidence="3">FERA 1177</strain>
    </source>
</reference>
<keyword evidence="1" id="KW-0732">Signal</keyword>
<proteinExistence type="predicted"/>
<evidence type="ECO:0000313" key="2">
    <source>
        <dbReference type="EMBL" id="RYN75574.1"/>
    </source>
</evidence>
<protein>
    <submittedName>
        <fullName evidence="2">Uncharacterized protein</fullName>
    </submittedName>
</protein>
<name>A0A4Q4NGD3_ALTAL</name>
<comment type="caution">
    <text evidence="2">The sequence shown here is derived from an EMBL/GenBank/DDBJ whole genome shotgun (WGS) entry which is preliminary data.</text>
</comment>
<evidence type="ECO:0000256" key="1">
    <source>
        <dbReference type="SAM" id="SignalP"/>
    </source>
</evidence>
<gene>
    <name evidence="2" type="ORF">AA0117_g6235</name>
</gene>
<dbReference type="EMBL" id="PDXD01000014">
    <property type="protein sequence ID" value="RYN75574.1"/>
    <property type="molecule type" value="Genomic_DNA"/>
</dbReference>
<feature type="signal peptide" evidence="1">
    <location>
        <begin position="1"/>
        <end position="23"/>
    </location>
</feature>
<dbReference type="AlphaFoldDB" id="A0A4Q4NGD3"/>
<dbReference type="Proteomes" id="UP000291422">
    <property type="component" value="Unassembled WGS sequence"/>
</dbReference>
<evidence type="ECO:0000313" key="3">
    <source>
        <dbReference type="Proteomes" id="UP000291422"/>
    </source>
</evidence>
<accession>A0A4Q4NGD3</accession>